<feature type="region of interest" description="Disordered" evidence="1">
    <location>
        <begin position="30"/>
        <end position="53"/>
    </location>
</feature>
<feature type="non-terminal residue" evidence="2">
    <location>
        <position position="1"/>
    </location>
</feature>
<keyword evidence="3" id="KW-1185">Reference proteome</keyword>
<dbReference type="EMBL" id="OW152819">
    <property type="protein sequence ID" value="CAH2073642.1"/>
    <property type="molecule type" value="Genomic_DNA"/>
</dbReference>
<evidence type="ECO:0000313" key="2">
    <source>
        <dbReference type="EMBL" id="CAH2073642.1"/>
    </source>
</evidence>
<gene>
    <name evidence="2" type="ORF">IPOD504_LOCUS15728</name>
</gene>
<reference evidence="2" key="1">
    <citation type="submission" date="2022-03" db="EMBL/GenBank/DDBJ databases">
        <authorList>
            <person name="Martin H S."/>
        </authorList>
    </citation>
    <scope>NUCLEOTIDE SEQUENCE</scope>
</reference>
<protein>
    <submittedName>
        <fullName evidence="2">Uncharacterized protein</fullName>
    </submittedName>
</protein>
<accession>A0ABN8J555</accession>
<evidence type="ECO:0000313" key="3">
    <source>
        <dbReference type="Proteomes" id="UP000837857"/>
    </source>
</evidence>
<name>A0ABN8J555_9NEOP</name>
<dbReference type="Proteomes" id="UP000837857">
    <property type="component" value="Chromosome 7"/>
</dbReference>
<proteinExistence type="predicted"/>
<organism evidence="2 3">
    <name type="scientific">Iphiclides podalirius</name>
    <name type="common">scarce swallowtail</name>
    <dbReference type="NCBI Taxonomy" id="110791"/>
    <lineage>
        <taxon>Eukaryota</taxon>
        <taxon>Metazoa</taxon>
        <taxon>Ecdysozoa</taxon>
        <taxon>Arthropoda</taxon>
        <taxon>Hexapoda</taxon>
        <taxon>Insecta</taxon>
        <taxon>Pterygota</taxon>
        <taxon>Neoptera</taxon>
        <taxon>Endopterygota</taxon>
        <taxon>Lepidoptera</taxon>
        <taxon>Glossata</taxon>
        <taxon>Ditrysia</taxon>
        <taxon>Papilionoidea</taxon>
        <taxon>Papilionidae</taxon>
        <taxon>Papilioninae</taxon>
        <taxon>Iphiclides</taxon>
    </lineage>
</organism>
<sequence>MAASVASRRRLSSGRGNFLRDLEMLHSLSSRPDTGYATDATDISPQRKRPRFADTSRDIRTAQIVKRARTSRSRIACGQTSFVLLTPRMLARPLHF</sequence>
<evidence type="ECO:0000256" key="1">
    <source>
        <dbReference type="SAM" id="MobiDB-lite"/>
    </source>
</evidence>